<accession>A0A6J2X249</accession>
<feature type="region of interest" description="Disordered" evidence="1">
    <location>
        <begin position="312"/>
        <end position="341"/>
    </location>
</feature>
<protein>
    <submittedName>
        <fullName evidence="3">Uncharacterized protein LOC115874114</fullName>
    </submittedName>
</protein>
<feature type="compositionally biased region" description="Basic and acidic residues" evidence="1">
    <location>
        <begin position="176"/>
        <end position="187"/>
    </location>
</feature>
<feature type="compositionally biased region" description="Polar residues" evidence="1">
    <location>
        <begin position="210"/>
        <end position="225"/>
    </location>
</feature>
<dbReference type="OrthoDB" id="6780283at2759"/>
<dbReference type="KEGG" id="soy:115874114"/>
<dbReference type="Proteomes" id="UP000504635">
    <property type="component" value="Unplaced"/>
</dbReference>
<evidence type="ECO:0000256" key="1">
    <source>
        <dbReference type="SAM" id="MobiDB-lite"/>
    </source>
</evidence>
<dbReference type="InParanoid" id="A0A6J2X249"/>
<keyword evidence="2" id="KW-1185">Reference proteome</keyword>
<dbReference type="AlphaFoldDB" id="A0A6J2X249"/>
<evidence type="ECO:0000313" key="2">
    <source>
        <dbReference type="Proteomes" id="UP000504635"/>
    </source>
</evidence>
<gene>
    <name evidence="3" type="primary">LOC115874114</name>
</gene>
<feature type="compositionally biased region" description="Acidic residues" evidence="1">
    <location>
        <begin position="21"/>
        <end position="32"/>
    </location>
</feature>
<name>A0A6J2X249_SITOR</name>
<organism evidence="2 3">
    <name type="scientific">Sitophilus oryzae</name>
    <name type="common">Rice weevil</name>
    <name type="synonym">Curculio oryzae</name>
    <dbReference type="NCBI Taxonomy" id="7048"/>
    <lineage>
        <taxon>Eukaryota</taxon>
        <taxon>Metazoa</taxon>
        <taxon>Ecdysozoa</taxon>
        <taxon>Arthropoda</taxon>
        <taxon>Hexapoda</taxon>
        <taxon>Insecta</taxon>
        <taxon>Pterygota</taxon>
        <taxon>Neoptera</taxon>
        <taxon>Endopterygota</taxon>
        <taxon>Coleoptera</taxon>
        <taxon>Polyphaga</taxon>
        <taxon>Cucujiformia</taxon>
        <taxon>Curculionidae</taxon>
        <taxon>Dryophthorinae</taxon>
        <taxon>Sitophilus</taxon>
    </lineage>
</organism>
<feature type="compositionally biased region" description="Acidic residues" evidence="1">
    <location>
        <begin position="332"/>
        <end position="341"/>
    </location>
</feature>
<dbReference type="GeneID" id="115874114"/>
<feature type="region of interest" description="Disordered" evidence="1">
    <location>
        <begin position="157"/>
        <end position="239"/>
    </location>
</feature>
<dbReference type="RefSeq" id="XP_030745065.1">
    <property type="nucleotide sequence ID" value="XM_030889205.1"/>
</dbReference>
<proteinExistence type="predicted"/>
<feature type="compositionally biased region" description="Basic residues" evidence="1">
    <location>
        <begin position="1"/>
        <end position="16"/>
    </location>
</feature>
<reference evidence="3" key="1">
    <citation type="submission" date="2025-08" db="UniProtKB">
        <authorList>
            <consortium name="RefSeq"/>
        </authorList>
    </citation>
    <scope>IDENTIFICATION</scope>
    <source>
        <tissue evidence="3">Gonads</tissue>
    </source>
</reference>
<feature type="region of interest" description="Disordered" evidence="1">
    <location>
        <begin position="89"/>
        <end position="118"/>
    </location>
</feature>
<evidence type="ECO:0000313" key="3">
    <source>
        <dbReference type="RefSeq" id="XP_030745065.1"/>
    </source>
</evidence>
<sequence length="360" mass="40870">MVRKRTRTSKPRRNSRKAYESDENDSDIDLDLDSPPSSPAPKRYGLRQRKQPVLFEDFDYEDDDEVAVQKRTSDDDDYQVEVDLQEGIATKHTVSRRPSREHNSLESSSCYKTESETDEISLENGLIDFEDVIRADVVVNKQRVDYDNLINKTEIQVVESLPAPPIKARRGRKPKPKPDPAEVKNEISSEEPLSPLNQVPAEDSGDQDNHTTNLEVQIDPSSLVQCDSDDNEPLSKLNGVISLDNNTHKALDKENSETVTENGVITPAPSWIDKIEKYVPPELDEKDKEVMLSNEYLLANTFDVGADEFLQKQEEKKDQVEEEEEHIPVMCFDDDDGDDSSDDVVIIEKKPEVVIILDDD</sequence>
<feature type="region of interest" description="Disordered" evidence="1">
    <location>
        <begin position="1"/>
        <end position="50"/>
    </location>
</feature>